<name>Q63A55_BACCZ</name>
<dbReference type="AlphaFoldDB" id="Q63A55"/>
<protein>
    <submittedName>
        <fullName evidence="1">Uncharacterized protein</fullName>
    </submittedName>
</protein>
<evidence type="ECO:0000313" key="2">
    <source>
        <dbReference type="Proteomes" id="UP000002612"/>
    </source>
</evidence>
<dbReference type="Proteomes" id="UP000002612">
    <property type="component" value="Chromosome"/>
</dbReference>
<reference evidence="2" key="1">
    <citation type="journal article" date="2006" name="J. Bacteriol.">
        <title>Pathogenomic sequence analysis of Bacillus cereus and Bacillus thuringiensis isolates closely related to Bacillus anthracis.</title>
        <authorList>
            <person name="Han C.S."/>
            <person name="Xie G."/>
            <person name="Challacombe J.F."/>
            <person name="Altherr M.R."/>
            <person name="Bhotika S.S."/>
            <person name="Brown N."/>
            <person name="Bruce D."/>
            <person name="Campbell C.S."/>
            <person name="Campbell M.L."/>
            <person name="Chen J."/>
            <person name="Chertkov O."/>
            <person name="Cleland C."/>
            <person name="Dimitrijevic M."/>
            <person name="Doggett N.A."/>
            <person name="Fawcett J.J."/>
            <person name="Glavina T."/>
            <person name="Goodwin L.A."/>
            <person name="Green L.D."/>
            <person name="Hill K.K."/>
            <person name="Hitchcock P."/>
            <person name="Jackson P.J."/>
            <person name="Keim P."/>
            <person name="Kewalramani A.R."/>
            <person name="Longmire J."/>
            <person name="Lucas S."/>
            <person name="Malfatti S."/>
            <person name="McMurry K."/>
            <person name="Meincke L.J."/>
            <person name="Misra M."/>
            <person name="Moseman B.L."/>
            <person name="Mundt M."/>
            <person name="Munk A.C."/>
            <person name="Okinaka R.T."/>
            <person name="Parson-Quintana B."/>
            <person name="Reilly L.P."/>
            <person name="Richardson P."/>
            <person name="Robinson D.L."/>
            <person name="Rubin E."/>
            <person name="Saunders E."/>
            <person name="Tapia R."/>
            <person name="Tesmer J.G."/>
            <person name="Thayer N."/>
            <person name="Thompson L.S."/>
            <person name="Tice H."/>
            <person name="Ticknor L.O."/>
            <person name="Wills P.L."/>
            <person name="Brettin T.S."/>
            <person name="Gilna P."/>
        </authorList>
    </citation>
    <scope>NUCLEOTIDE SEQUENCE [LARGE SCALE GENOMIC DNA]</scope>
    <source>
        <strain evidence="2">ZK / E33L</strain>
    </source>
</reference>
<dbReference type="EMBL" id="CP000001">
    <property type="protein sequence ID" value="AAU17637.1"/>
    <property type="molecule type" value="Genomic_DNA"/>
</dbReference>
<organism evidence="1 2">
    <name type="scientific">Bacillus cereus (strain ZK / E33L)</name>
    <dbReference type="NCBI Taxonomy" id="288681"/>
    <lineage>
        <taxon>Bacteria</taxon>
        <taxon>Bacillati</taxon>
        <taxon>Bacillota</taxon>
        <taxon>Bacilli</taxon>
        <taxon>Bacillales</taxon>
        <taxon>Bacillaceae</taxon>
        <taxon>Bacillus</taxon>
        <taxon>Bacillus cereus group</taxon>
    </lineage>
</organism>
<evidence type="ECO:0000313" key="1">
    <source>
        <dbReference type="EMBL" id="AAU17637.1"/>
    </source>
</evidence>
<proteinExistence type="predicted"/>
<dbReference type="KEGG" id="bcz:BCE33L2625"/>
<gene>
    <name evidence="1" type="ordered locus">BCE33L2625</name>
</gene>
<sequence length="146" mass="16742">MKKHESSVKSDSCLVCYPMFCFLWINEAERRMTMPFKIYTFTIETVRLIAPKLALLNIEVKAEVVKKIMGVNSKNMKPATILLLKLCPEREKAKKFRMLNIAITKRRIINSCMPADILAPPGYLVNILYSNAKEGTPLNNFNKCNK</sequence>
<accession>Q63A55</accession>